<gene>
    <name evidence="2" type="ORF">RhiirA4_459175</name>
</gene>
<comment type="caution">
    <text evidence="2">The sequence shown here is derived from an EMBL/GenBank/DDBJ whole genome shotgun (WGS) entry which is preliminary data.</text>
</comment>
<feature type="region of interest" description="Disordered" evidence="1">
    <location>
        <begin position="71"/>
        <end position="90"/>
    </location>
</feature>
<protein>
    <submittedName>
        <fullName evidence="2">Uncharacterized protein</fullName>
    </submittedName>
</protein>
<proteinExistence type="predicted"/>
<reference evidence="2 3" key="1">
    <citation type="submission" date="2015-10" db="EMBL/GenBank/DDBJ databases">
        <title>Genome analyses suggest a sexual origin of heterokaryosis in a supposedly ancient asexual fungus.</title>
        <authorList>
            <person name="Ropars J."/>
            <person name="Sedzielewska K."/>
            <person name="Noel J."/>
            <person name="Charron P."/>
            <person name="Farinelli L."/>
            <person name="Marton T."/>
            <person name="Kruger M."/>
            <person name="Pelin A."/>
            <person name="Brachmann A."/>
            <person name="Corradi N."/>
        </authorList>
    </citation>
    <scope>NUCLEOTIDE SEQUENCE [LARGE SCALE GENOMIC DNA]</scope>
    <source>
        <strain evidence="2 3">A4</strain>
    </source>
</reference>
<evidence type="ECO:0000313" key="2">
    <source>
        <dbReference type="EMBL" id="PKY44772.1"/>
    </source>
</evidence>
<sequence length="173" mass="20240">MEDHDAQQAKELLGPGWTREITVSTYADGAKSMSKVRNAILDDIDATISTPLHQLLILRNLLNSRKMISKHESNEDMGEKNPYQPQDEKGDIFSTKPMIERLEFRRTALIVDNVDLEEIFEKYRSECENNFDLCYSDIMDLRPRVTEKIPEAVWEKFVTNIYLEYEIFGEWES</sequence>
<evidence type="ECO:0000313" key="3">
    <source>
        <dbReference type="Proteomes" id="UP000234323"/>
    </source>
</evidence>
<dbReference type="EMBL" id="LLXI01000345">
    <property type="protein sequence ID" value="PKY44772.1"/>
    <property type="molecule type" value="Genomic_DNA"/>
</dbReference>
<dbReference type="VEuPathDB" id="FungiDB:FUN_010933"/>
<keyword evidence="3" id="KW-1185">Reference proteome</keyword>
<dbReference type="VEuPathDB" id="FungiDB:RhiirA1_401150"/>
<dbReference type="Proteomes" id="UP000234323">
    <property type="component" value="Unassembled WGS sequence"/>
</dbReference>
<evidence type="ECO:0000256" key="1">
    <source>
        <dbReference type="SAM" id="MobiDB-lite"/>
    </source>
</evidence>
<dbReference type="AlphaFoldDB" id="A0A2I1GDP9"/>
<dbReference type="VEuPathDB" id="FungiDB:RhiirFUN_017398"/>
<accession>A0A2I1GDP9</accession>
<name>A0A2I1GDP9_9GLOM</name>
<organism evidence="2 3">
    <name type="scientific">Rhizophagus irregularis</name>
    <dbReference type="NCBI Taxonomy" id="588596"/>
    <lineage>
        <taxon>Eukaryota</taxon>
        <taxon>Fungi</taxon>
        <taxon>Fungi incertae sedis</taxon>
        <taxon>Mucoromycota</taxon>
        <taxon>Glomeromycotina</taxon>
        <taxon>Glomeromycetes</taxon>
        <taxon>Glomerales</taxon>
        <taxon>Glomeraceae</taxon>
        <taxon>Rhizophagus</taxon>
    </lineage>
</organism>